<organism evidence="2 4">
    <name type="scientific">Cercospora beticola</name>
    <name type="common">Sugarbeet leaf spot fungus</name>
    <dbReference type="NCBI Taxonomy" id="122368"/>
    <lineage>
        <taxon>Eukaryota</taxon>
        <taxon>Fungi</taxon>
        <taxon>Dikarya</taxon>
        <taxon>Ascomycota</taxon>
        <taxon>Pezizomycotina</taxon>
        <taxon>Dothideomycetes</taxon>
        <taxon>Dothideomycetidae</taxon>
        <taxon>Mycosphaerellales</taxon>
        <taxon>Mycosphaerellaceae</taxon>
        <taxon>Cercospora</taxon>
    </lineage>
</organism>
<reference evidence="3 5" key="2">
    <citation type="submission" date="2023-09" db="EMBL/GenBank/DDBJ databases">
        <title>Complete-Gapless Cercospora beticola genome.</title>
        <authorList>
            <person name="Wyatt N.A."/>
            <person name="Spanner R.E."/>
            <person name="Bolton M.D."/>
        </authorList>
    </citation>
    <scope>NUCLEOTIDE SEQUENCE [LARGE SCALE GENOMIC DNA]</scope>
    <source>
        <strain evidence="3">Cb09-40</strain>
    </source>
</reference>
<name>A0A2G5ICR0_CERBT</name>
<accession>A0A2G5ICR0</accession>
<dbReference type="SUPFAM" id="SSF55486">
    <property type="entry name" value="Metalloproteases ('zincins'), catalytic domain"/>
    <property type="match status" value="1"/>
</dbReference>
<dbReference type="OrthoDB" id="4426724at2759"/>
<reference evidence="2 4" key="1">
    <citation type="submission" date="2015-10" db="EMBL/GenBank/DDBJ databases">
        <title>The cercosporin biosynthetic gene cluster was horizontally transferred to several fungal lineages and shown to be expanded in Cercospora beticola based on microsynteny with recipient genomes.</title>
        <authorList>
            <person name="De Jonge R."/>
            <person name="Ebert M.K."/>
            <person name="Suttle J.C."/>
            <person name="Jurick Ii W.M."/>
            <person name="Secor G.A."/>
            <person name="Thomma B.P."/>
            <person name="Van De Peer Y."/>
            <person name="Bolton M.D."/>
        </authorList>
    </citation>
    <scope>NUCLEOTIDE SEQUENCE [LARGE SCALE GENOMIC DNA]</scope>
    <source>
        <strain evidence="2 4">09-40</strain>
    </source>
</reference>
<evidence type="ECO:0000256" key="1">
    <source>
        <dbReference type="SAM" id="SignalP"/>
    </source>
</evidence>
<dbReference type="AlphaFoldDB" id="A0A2G5ICR0"/>
<proteinExistence type="predicted"/>
<dbReference type="Proteomes" id="UP000230605">
    <property type="component" value="Chromosome 1"/>
</dbReference>
<dbReference type="EMBL" id="CP134184">
    <property type="protein sequence ID" value="WPA96965.1"/>
    <property type="molecule type" value="Genomic_DNA"/>
</dbReference>
<dbReference type="EMBL" id="LKMD01000100">
    <property type="protein sequence ID" value="PIB02627.1"/>
    <property type="molecule type" value="Genomic_DNA"/>
</dbReference>
<evidence type="ECO:0008006" key="6">
    <source>
        <dbReference type="Google" id="ProtNLM"/>
    </source>
</evidence>
<evidence type="ECO:0000313" key="5">
    <source>
        <dbReference type="Proteomes" id="UP001302367"/>
    </source>
</evidence>
<gene>
    <name evidence="2" type="ORF">CB0940_01526</name>
    <name evidence="3" type="ORF">RHO25_001573</name>
</gene>
<protein>
    <recommendedName>
        <fullName evidence="6">Ricin B lectin</fullName>
    </recommendedName>
</protein>
<dbReference type="Proteomes" id="UP001302367">
    <property type="component" value="Chromosome 1"/>
</dbReference>
<feature type="signal peptide" evidence="1">
    <location>
        <begin position="1"/>
        <end position="15"/>
    </location>
</feature>
<feature type="chain" id="PRO_5013807994" description="Ricin B lectin" evidence="1">
    <location>
        <begin position="16"/>
        <end position="173"/>
    </location>
</feature>
<evidence type="ECO:0000313" key="4">
    <source>
        <dbReference type="Proteomes" id="UP000230605"/>
    </source>
</evidence>
<sequence length="173" mass="19064">MRLSLLATYLPFASAAITWNLVNRNPNPSPDEADAYDRITSAMNAALSRWAIHPRITKSLSVSYVPGVPTADANYAGNMRFGSDRAYMTEGTALHEIAHTLGIGQTGAFFDRCERNDWPGATRYLQSVDGPDARLSCYGQHVGPYGLNFDNEFSETAFQRHVELIVAMLDDGM</sequence>
<keyword evidence="1" id="KW-0732">Signal</keyword>
<keyword evidence="5" id="KW-1185">Reference proteome</keyword>
<evidence type="ECO:0000313" key="2">
    <source>
        <dbReference type="EMBL" id="PIB02627.1"/>
    </source>
</evidence>
<evidence type="ECO:0000313" key="3">
    <source>
        <dbReference type="EMBL" id="WPA96965.1"/>
    </source>
</evidence>